<evidence type="ECO:0000313" key="2">
    <source>
        <dbReference type="Proteomes" id="UP000215914"/>
    </source>
</evidence>
<dbReference type="Proteomes" id="UP000215914">
    <property type="component" value="Unassembled WGS sequence"/>
</dbReference>
<protein>
    <submittedName>
        <fullName evidence="1">Uncharacterized protein</fullName>
    </submittedName>
</protein>
<dbReference type="EMBL" id="MNCJ02000323">
    <property type="protein sequence ID" value="KAF5795328.1"/>
    <property type="molecule type" value="Genomic_DNA"/>
</dbReference>
<organism evidence="1 2">
    <name type="scientific">Helianthus annuus</name>
    <name type="common">Common sunflower</name>
    <dbReference type="NCBI Taxonomy" id="4232"/>
    <lineage>
        <taxon>Eukaryota</taxon>
        <taxon>Viridiplantae</taxon>
        <taxon>Streptophyta</taxon>
        <taxon>Embryophyta</taxon>
        <taxon>Tracheophyta</taxon>
        <taxon>Spermatophyta</taxon>
        <taxon>Magnoliopsida</taxon>
        <taxon>eudicotyledons</taxon>
        <taxon>Gunneridae</taxon>
        <taxon>Pentapetalae</taxon>
        <taxon>asterids</taxon>
        <taxon>campanulids</taxon>
        <taxon>Asterales</taxon>
        <taxon>Asteraceae</taxon>
        <taxon>Asteroideae</taxon>
        <taxon>Heliantheae alliance</taxon>
        <taxon>Heliantheae</taxon>
        <taxon>Helianthus</taxon>
    </lineage>
</organism>
<reference evidence="1" key="1">
    <citation type="journal article" date="2017" name="Nature">
        <title>The sunflower genome provides insights into oil metabolism, flowering and Asterid evolution.</title>
        <authorList>
            <person name="Badouin H."/>
            <person name="Gouzy J."/>
            <person name="Grassa C.J."/>
            <person name="Murat F."/>
            <person name="Staton S.E."/>
            <person name="Cottret L."/>
            <person name="Lelandais-Briere C."/>
            <person name="Owens G.L."/>
            <person name="Carrere S."/>
            <person name="Mayjonade B."/>
            <person name="Legrand L."/>
            <person name="Gill N."/>
            <person name="Kane N.C."/>
            <person name="Bowers J.E."/>
            <person name="Hubner S."/>
            <person name="Bellec A."/>
            <person name="Berard A."/>
            <person name="Berges H."/>
            <person name="Blanchet N."/>
            <person name="Boniface M.C."/>
            <person name="Brunel D."/>
            <person name="Catrice O."/>
            <person name="Chaidir N."/>
            <person name="Claudel C."/>
            <person name="Donnadieu C."/>
            <person name="Faraut T."/>
            <person name="Fievet G."/>
            <person name="Helmstetter N."/>
            <person name="King M."/>
            <person name="Knapp S.J."/>
            <person name="Lai Z."/>
            <person name="Le Paslier M.C."/>
            <person name="Lippi Y."/>
            <person name="Lorenzon L."/>
            <person name="Mandel J.R."/>
            <person name="Marage G."/>
            <person name="Marchand G."/>
            <person name="Marquand E."/>
            <person name="Bret-Mestries E."/>
            <person name="Morien E."/>
            <person name="Nambeesan S."/>
            <person name="Nguyen T."/>
            <person name="Pegot-Espagnet P."/>
            <person name="Pouilly N."/>
            <person name="Raftis F."/>
            <person name="Sallet E."/>
            <person name="Schiex T."/>
            <person name="Thomas J."/>
            <person name="Vandecasteele C."/>
            <person name="Vares D."/>
            <person name="Vear F."/>
            <person name="Vautrin S."/>
            <person name="Crespi M."/>
            <person name="Mangin B."/>
            <person name="Burke J.M."/>
            <person name="Salse J."/>
            <person name="Munos S."/>
            <person name="Vincourt P."/>
            <person name="Rieseberg L.H."/>
            <person name="Langlade N.B."/>
        </authorList>
    </citation>
    <scope>NUCLEOTIDE SEQUENCE</scope>
    <source>
        <tissue evidence="1">Leaves</tissue>
    </source>
</reference>
<accession>A0A9K3IEC2</accession>
<reference evidence="1" key="2">
    <citation type="submission" date="2020-06" db="EMBL/GenBank/DDBJ databases">
        <title>Helianthus annuus Genome sequencing and assembly Release 2.</title>
        <authorList>
            <person name="Gouzy J."/>
            <person name="Langlade N."/>
            <person name="Munos S."/>
        </authorList>
    </citation>
    <scope>NUCLEOTIDE SEQUENCE</scope>
    <source>
        <tissue evidence="1">Leaves</tissue>
    </source>
</reference>
<gene>
    <name evidence="1" type="ORF">HanXRQr2_Chr08g0338361</name>
</gene>
<proteinExistence type="predicted"/>
<comment type="caution">
    <text evidence="1">The sequence shown here is derived from an EMBL/GenBank/DDBJ whole genome shotgun (WGS) entry which is preliminary data.</text>
</comment>
<keyword evidence="2" id="KW-1185">Reference proteome</keyword>
<sequence length="104" mass="11721">MGATNQAPKKCSNTGYISLFINRITLVISFSSLSRGQVNPDSRLGFDYYRVLIILQVNPDSRLGFDYYSLVLIVNPVVDYAHCSLNSRLLFIFISSYEIICNVS</sequence>
<dbReference type="AlphaFoldDB" id="A0A9K3IEC2"/>
<evidence type="ECO:0000313" key="1">
    <source>
        <dbReference type="EMBL" id="KAF5795328.1"/>
    </source>
</evidence>
<dbReference type="Gramene" id="mRNA:HanXRQr2_Chr08g0338361">
    <property type="protein sequence ID" value="mRNA:HanXRQr2_Chr08g0338361"/>
    <property type="gene ID" value="HanXRQr2_Chr08g0338361"/>
</dbReference>
<name>A0A9K3IEC2_HELAN</name>